<organism evidence="2 3">
    <name type="scientific">Phycomyces blakesleeanus (strain ATCC 8743b / DSM 1359 / FGSC 10004 / NBRC 33097 / NRRL 1555)</name>
    <dbReference type="NCBI Taxonomy" id="763407"/>
    <lineage>
        <taxon>Eukaryota</taxon>
        <taxon>Fungi</taxon>
        <taxon>Fungi incertae sedis</taxon>
        <taxon>Mucoromycota</taxon>
        <taxon>Mucoromycotina</taxon>
        <taxon>Mucoromycetes</taxon>
        <taxon>Mucorales</taxon>
        <taxon>Phycomycetaceae</taxon>
        <taxon>Phycomyces</taxon>
    </lineage>
</organism>
<accession>A0A162UYN3</accession>
<dbReference type="InParanoid" id="A0A162UYN3"/>
<evidence type="ECO:0000256" key="1">
    <source>
        <dbReference type="SAM" id="MobiDB-lite"/>
    </source>
</evidence>
<gene>
    <name evidence="2" type="ORF">PHYBLDRAFT_140896</name>
</gene>
<name>A0A162UYN3_PHYB8</name>
<dbReference type="EMBL" id="KV440973">
    <property type="protein sequence ID" value="OAD78843.1"/>
    <property type="molecule type" value="Genomic_DNA"/>
</dbReference>
<dbReference type="AlphaFoldDB" id="A0A162UYN3"/>
<evidence type="ECO:0000313" key="2">
    <source>
        <dbReference type="EMBL" id="OAD78843.1"/>
    </source>
</evidence>
<evidence type="ECO:0000313" key="3">
    <source>
        <dbReference type="Proteomes" id="UP000077315"/>
    </source>
</evidence>
<feature type="region of interest" description="Disordered" evidence="1">
    <location>
        <begin position="20"/>
        <end position="56"/>
    </location>
</feature>
<dbReference type="GeneID" id="28991383"/>
<proteinExistence type="predicted"/>
<keyword evidence="3" id="KW-1185">Reference proteome</keyword>
<sequence length="163" mass="18196">MLETAYAWLEVRFETRFEGGEAATEQPVQGNPPDVNRLQPVVGGNTIPRPSPQGQPNSWVLSAGSVTAALVLHFIRGNTKEAQLLYSAIGRLARQLVQVIMSRYRTNGIAIPSWGSLAPNQRNILVRNLEERAARRNIALDRFENSWVSIFVLSQRWRTAVSS</sequence>
<reference evidence="3" key="1">
    <citation type="submission" date="2015-06" db="EMBL/GenBank/DDBJ databases">
        <title>Expansion of signal transduction pathways in fungi by whole-genome duplication.</title>
        <authorList>
            <consortium name="DOE Joint Genome Institute"/>
            <person name="Corrochano L.M."/>
            <person name="Kuo A."/>
            <person name="Marcet-Houben M."/>
            <person name="Polaino S."/>
            <person name="Salamov A."/>
            <person name="Villalobos J.M."/>
            <person name="Alvarez M.I."/>
            <person name="Avalos J."/>
            <person name="Benito E.P."/>
            <person name="Benoit I."/>
            <person name="Burger G."/>
            <person name="Camino L.P."/>
            <person name="Canovas D."/>
            <person name="Cerda-Olmedo E."/>
            <person name="Cheng J.-F."/>
            <person name="Dominguez A."/>
            <person name="Elias M."/>
            <person name="Eslava A.P."/>
            <person name="Glaser F."/>
            <person name="Grimwood J."/>
            <person name="Gutierrez G."/>
            <person name="Heitman J."/>
            <person name="Henrissat B."/>
            <person name="Iturriaga E.A."/>
            <person name="Lang B.F."/>
            <person name="Lavin J.L."/>
            <person name="Lee S."/>
            <person name="Li W."/>
            <person name="Lindquist E."/>
            <person name="Lopez-Garcia S."/>
            <person name="Luque E.M."/>
            <person name="Marcos A.T."/>
            <person name="Martin J."/>
            <person name="McCluskey K."/>
            <person name="Medina H.R."/>
            <person name="Miralles-Duran A."/>
            <person name="Miyazaki A."/>
            <person name="Munoz-Torres E."/>
            <person name="Oguiza J.A."/>
            <person name="Ohm R."/>
            <person name="Olmedo M."/>
            <person name="Orejas M."/>
            <person name="Ortiz-Castellanos L."/>
            <person name="Pisabarro A.G."/>
            <person name="Rodriguez-Romero J."/>
            <person name="Ruiz-Herrera J."/>
            <person name="Ruiz-Vazquez R."/>
            <person name="Sanz C."/>
            <person name="Schackwitz W."/>
            <person name="Schmutz J."/>
            <person name="Shahriari M."/>
            <person name="Shelest E."/>
            <person name="Silva-Franco F."/>
            <person name="Soanes D."/>
            <person name="Syed K."/>
            <person name="Tagua V.G."/>
            <person name="Talbot N.J."/>
            <person name="Thon M."/>
            <person name="De vries R.P."/>
            <person name="Wiebenga A."/>
            <person name="Yadav J.S."/>
            <person name="Braun E.L."/>
            <person name="Baker S."/>
            <person name="Garre V."/>
            <person name="Horwitz B."/>
            <person name="Torres-Martinez S."/>
            <person name="Idnurm A."/>
            <person name="Herrera-Estrella A."/>
            <person name="Gabaldon T."/>
            <person name="Grigoriev I.V."/>
        </authorList>
    </citation>
    <scope>NUCLEOTIDE SEQUENCE [LARGE SCALE GENOMIC DNA]</scope>
    <source>
        <strain evidence="3">NRRL 1555(-)</strain>
    </source>
</reference>
<dbReference type="VEuPathDB" id="FungiDB:PHYBLDRAFT_140896"/>
<dbReference type="Proteomes" id="UP000077315">
    <property type="component" value="Unassembled WGS sequence"/>
</dbReference>
<dbReference type="RefSeq" id="XP_018296883.1">
    <property type="nucleotide sequence ID" value="XM_018430477.1"/>
</dbReference>
<protein>
    <submittedName>
        <fullName evidence="2">Uncharacterized protein</fullName>
    </submittedName>
</protein>